<dbReference type="Gene3D" id="3.30.470.10">
    <property type="match status" value="1"/>
</dbReference>
<evidence type="ECO:0000256" key="1">
    <source>
        <dbReference type="ARBA" id="ARBA00009320"/>
    </source>
</evidence>
<dbReference type="Proteomes" id="UP000182486">
    <property type="component" value="Unassembled WGS sequence"/>
</dbReference>
<dbReference type="NCBIfam" id="NF006734">
    <property type="entry name" value="PRK09266.1"/>
    <property type="match status" value="1"/>
</dbReference>
<dbReference type="PANTHER" id="PTHR42743">
    <property type="entry name" value="AMINO-ACID AMINOTRANSFERASE"/>
    <property type="match status" value="1"/>
</dbReference>
<dbReference type="GO" id="GO:0003824">
    <property type="term" value="F:catalytic activity"/>
    <property type="evidence" value="ECO:0007669"/>
    <property type="project" value="InterPro"/>
</dbReference>
<gene>
    <name evidence="2" type="ORF">BG844_00010</name>
</gene>
<organism evidence="2 3">
    <name type="scientific">Couchioplanes caeruleus subsp. caeruleus</name>
    <dbReference type="NCBI Taxonomy" id="56427"/>
    <lineage>
        <taxon>Bacteria</taxon>
        <taxon>Bacillati</taxon>
        <taxon>Actinomycetota</taxon>
        <taxon>Actinomycetes</taxon>
        <taxon>Micromonosporales</taxon>
        <taxon>Micromonosporaceae</taxon>
        <taxon>Couchioplanes</taxon>
    </lineage>
</organism>
<reference evidence="2 3" key="1">
    <citation type="submission" date="2016-09" db="EMBL/GenBank/DDBJ databases">
        <title>Couchioplanes caeruleus draft genome sequence.</title>
        <authorList>
            <person name="Sheehan J."/>
            <person name="Caffrey P."/>
        </authorList>
    </citation>
    <scope>NUCLEOTIDE SEQUENCE [LARGE SCALE GENOMIC DNA]</scope>
    <source>
        <strain evidence="2 3">DSM 43634</strain>
    </source>
</reference>
<name>A0A1K0FTW9_9ACTN</name>
<dbReference type="InterPro" id="IPR050571">
    <property type="entry name" value="Class-IV_PLP-Dep_Aminotrnsfr"/>
</dbReference>
<evidence type="ECO:0000313" key="2">
    <source>
        <dbReference type="EMBL" id="OJF16261.1"/>
    </source>
</evidence>
<dbReference type="Pfam" id="PF01063">
    <property type="entry name" value="Aminotran_4"/>
    <property type="match status" value="1"/>
</dbReference>
<dbReference type="GO" id="GO:0046394">
    <property type="term" value="P:carboxylic acid biosynthetic process"/>
    <property type="evidence" value="ECO:0007669"/>
    <property type="project" value="UniProtKB-ARBA"/>
</dbReference>
<accession>A0A1K0FTW9</accession>
<sequence>MTAIDNLALTGYGHFTTMRVEHGAVRGLTLHLDRLVADCATVFGTELSRTYVRECIRTVLRDAAGPLTVRVTVADPELAVTHPAAPSHPQIFVTTRAASPVGLPPLRVRSVRHDRGVPAVKHTGLFGSLYERRRAQLDGYDDALFVDGDGSVSEGVTWNVGFVASDSTLIWPRAQVLSGVTMRLVAGAHTGPQRTEPVPLAHLPTMVAAFATNSAGGIRPVASIDTLRFSTAHEALDLLARQYAGIEPEYI</sequence>
<dbReference type="AlphaFoldDB" id="A0A1K0FTW9"/>
<dbReference type="EMBL" id="MEIA01000001">
    <property type="protein sequence ID" value="OJF16261.1"/>
    <property type="molecule type" value="Genomic_DNA"/>
</dbReference>
<comment type="caution">
    <text evidence="2">The sequence shown here is derived from an EMBL/GenBank/DDBJ whole genome shotgun (WGS) entry which is preliminary data.</text>
</comment>
<dbReference type="InterPro" id="IPR043132">
    <property type="entry name" value="BCAT-like_C"/>
</dbReference>
<keyword evidence="3" id="KW-1185">Reference proteome</keyword>
<dbReference type="SUPFAM" id="SSF56752">
    <property type="entry name" value="D-aminoacid aminotransferase-like PLP-dependent enzymes"/>
    <property type="match status" value="1"/>
</dbReference>
<proteinExistence type="inferred from homology"/>
<dbReference type="Gene3D" id="3.20.10.10">
    <property type="entry name" value="D-amino Acid Aminotransferase, subunit A, domain 2"/>
    <property type="match status" value="1"/>
</dbReference>
<dbReference type="RefSeq" id="WP_071802601.1">
    <property type="nucleotide sequence ID" value="NZ_MEIA01000001.1"/>
</dbReference>
<dbReference type="PANTHER" id="PTHR42743:SF13">
    <property type="entry name" value="P-LOOP CONTAINING NUCLEOSIDE TRIPHOSPHATE HYDROLASE PROTEIN"/>
    <property type="match status" value="1"/>
</dbReference>
<comment type="similarity">
    <text evidence="1">Belongs to the class-IV pyridoxal-phosphate-dependent aminotransferase family.</text>
</comment>
<evidence type="ECO:0000313" key="3">
    <source>
        <dbReference type="Proteomes" id="UP000182486"/>
    </source>
</evidence>
<dbReference type="InterPro" id="IPR001544">
    <property type="entry name" value="Aminotrans_IV"/>
</dbReference>
<protein>
    <submittedName>
        <fullName evidence="2">PabC</fullName>
    </submittedName>
</protein>
<dbReference type="InterPro" id="IPR043131">
    <property type="entry name" value="BCAT-like_N"/>
</dbReference>
<dbReference type="InterPro" id="IPR036038">
    <property type="entry name" value="Aminotransferase-like"/>
</dbReference>